<dbReference type="RefSeq" id="WP_126377973.1">
    <property type="nucleotide sequence ID" value="NZ_AP017378.1"/>
</dbReference>
<keyword evidence="3 6" id="KW-0812">Transmembrane</keyword>
<dbReference type="AlphaFoldDB" id="A0A2Z6AY73"/>
<keyword evidence="9" id="KW-1185">Reference proteome</keyword>
<evidence type="ECO:0000313" key="9">
    <source>
        <dbReference type="Proteomes" id="UP000269883"/>
    </source>
</evidence>
<proteinExistence type="predicted"/>
<evidence type="ECO:0000313" key="8">
    <source>
        <dbReference type="EMBL" id="BBD08125.1"/>
    </source>
</evidence>
<evidence type="ECO:0000256" key="3">
    <source>
        <dbReference type="ARBA" id="ARBA00022692"/>
    </source>
</evidence>
<dbReference type="InterPro" id="IPR018076">
    <property type="entry name" value="T2SS_GspF_dom"/>
</dbReference>
<evidence type="ECO:0000256" key="2">
    <source>
        <dbReference type="ARBA" id="ARBA00022475"/>
    </source>
</evidence>
<feature type="domain" description="Type II secretion system protein GspF" evidence="7">
    <location>
        <begin position="154"/>
        <end position="278"/>
    </location>
</feature>
<dbReference type="PANTHER" id="PTHR35007:SF1">
    <property type="entry name" value="PILUS ASSEMBLY PROTEIN"/>
    <property type="match status" value="1"/>
</dbReference>
<keyword evidence="4 6" id="KW-1133">Transmembrane helix</keyword>
<dbReference type="GO" id="GO:0005886">
    <property type="term" value="C:plasma membrane"/>
    <property type="evidence" value="ECO:0007669"/>
    <property type="project" value="UniProtKB-SubCell"/>
</dbReference>
<protein>
    <submittedName>
        <fullName evidence="8">Bacterial type II secretion system F domain protein</fullName>
    </submittedName>
</protein>
<evidence type="ECO:0000256" key="1">
    <source>
        <dbReference type="ARBA" id="ARBA00004651"/>
    </source>
</evidence>
<dbReference type="Proteomes" id="UP000269883">
    <property type="component" value="Chromosome"/>
</dbReference>
<dbReference type="OrthoDB" id="597333at2"/>
<reference evidence="8 9" key="1">
    <citation type="journal article" date="2018" name="Sci. Adv.">
        <title>Multi-heme cytochromes provide a pathway for survival in energy-limited environments.</title>
        <authorList>
            <person name="Deng X."/>
            <person name="Dohmae N."/>
            <person name="Nealson K.H."/>
            <person name="Hashimoto K."/>
            <person name="Okamoto A."/>
        </authorList>
    </citation>
    <scope>NUCLEOTIDE SEQUENCE [LARGE SCALE GENOMIC DNA]</scope>
    <source>
        <strain evidence="8 9">IS5</strain>
    </source>
</reference>
<dbReference type="EMBL" id="AP017378">
    <property type="protein sequence ID" value="BBD08125.1"/>
    <property type="molecule type" value="Genomic_DNA"/>
</dbReference>
<evidence type="ECO:0000256" key="4">
    <source>
        <dbReference type="ARBA" id="ARBA00022989"/>
    </source>
</evidence>
<sequence length="321" mass="35736">MIALVAFVIIIAMFAMSMGILDLFFAKKRANRARVGKRLTALNQNVSTGEQVNIERTRSLSDVDWLNRALKQQSWSQRLDNILEQAQVRVNVSTLVLTSLVGATTALFITQAMTENFFIRLIPTAIFFYAPFFWVRRRKAKRMHKFNAQLADALDLIARALKAGHAFSQGMRMVADEFEDPIGPEFSKTLDEINFGISVGQALLNLTQRVDCTDLKFFVVSVNIQRETGGNLSEIVGNIARLVRERFRFAGKVQVLAAEGKLTAYILLSLPFAIGFAITAINPDYMSEMHTTEAGRNLITGALILMGCGAAVLKKLITIRV</sequence>
<feature type="transmembrane region" description="Helical" evidence="6">
    <location>
        <begin position="88"/>
        <end position="111"/>
    </location>
</feature>
<keyword evidence="2" id="KW-1003">Cell membrane</keyword>
<organism evidence="8 9">
    <name type="scientific">Desulfovibrio ferrophilus</name>
    <dbReference type="NCBI Taxonomy" id="241368"/>
    <lineage>
        <taxon>Bacteria</taxon>
        <taxon>Pseudomonadati</taxon>
        <taxon>Thermodesulfobacteriota</taxon>
        <taxon>Desulfovibrionia</taxon>
        <taxon>Desulfovibrionales</taxon>
        <taxon>Desulfovibrionaceae</taxon>
        <taxon>Desulfovibrio</taxon>
    </lineage>
</organism>
<dbReference type="Pfam" id="PF00482">
    <property type="entry name" value="T2SSF"/>
    <property type="match status" value="1"/>
</dbReference>
<evidence type="ECO:0000256" key="5">
    <source>
        <dbReference type="ARBA" id="ARBA00023136"/>
    </source>
</evidence>
<dbReference type="InterPro" id="IPR042094">
    <property type="entry name" value="T2SS_GspF_sf"/>
</dbReference>
<name>A0A2Z6AY73_9BACT</name>
<feature type="transmembrane region" description="Helical" evidence="6">
    <location>
        <begin position="117"/>
        <end position="135"/>
    </location>
</feature>
<evidence type="ECO:0000256" key="6">
    <source>
        <dbReference type="SAM" id="Phobius"/>
    </source>
</evidence>
<evidence type="ECO:0000259" key="7">
    <source>
        <dbReference type="Pfam" id="PF00482"/>
    </source>
</evidence>
<keyword evidence="5 6" id="KW-0472">Membrane</keyword>
<dbReference type="KEGG" id="dfl:DFE_1399"/>
<feature type="transmembrane region" description="Helical" evidence="6">
    <location>
        <begin position="262"/>
        <end position="282"/>
    </location>
</feature>
<dbReference type="PANTHER" id="PTHR35007">
    <property type="entry name" value="INTEGRAL MEMBRANE PROTEIN-RELATED"/>
    <property type="match status" value="1"/>
</dbReference>
<feature type="transmembrane region" description="Helical" evidence="6">
    <location>
        <begin position="6"/>
        <end position="25"/>
    </location>
</feature>
<gene>
    <name evidence="8" type="ORF">DFE_1399</name>
</gene>
<feature type="transmembrane region" description="Helical" evidence="6">
    <location>
        <begin position="294"/>
        <end position="313"/>
    </location>
</feature>
<accession>A0A2Z6AY73</accession>
<comment type="subcellular location">
    <subcellularLocation>
        <location evidence="1">Cell membrane</location>
        <topology evidence="1">Multi-pass membrane protein</topology>
    </subcellularLocation>
</comment>
<dbReference type="Gene3D" id="1.20.81.30">
    <property type="entry name" value="Type II secretion system (T2SS), domain F"/>
    <property type="match status" value="1"/>
</dbReference>